<evidence type="ECO:0000313" key="3">
    <source>
        <dbReference type="EMBL" id="ROR40655.1"/>
    </source>
</evidence>
<evidence type="ECO:0000313" key="2">
    <source>
        <dbReference type="EMBL" id="QCI28616.1"/>
    </source>
</evidence>
<evidence type="ECO:0000256" key="1">
    <source>
        <dbReference type="SAM" id="Phobius"/>
    </source>
</evidence>
<accession>A0AAJ4UY80</accession>
<reference evidence="3 4" key="2">
    <citation type="submission" date="2018-11" db="EMBL/GenBank/DDBJ databases">
        <title>Genomic Encyclopedia of Type Strains, Phase IV (KMG-IV): sequencing the most valuable type-strain genomes for metagenomic binning, comparative biology and taxonomic classification.</title>
        <authorList>
            <person name="Goeker M."/>
        </authorList>
    </citation>
    <scope>NUCLEOTIDE SEQUENCE [LARGE SCALE GENOMIC DNA]</scope>
    <source>
        <strain evidence="3 4">DSM 27783</strain>
    </source>
</reference>
<proteinExistence type="predicted"/>
<evidence type="ECO:0000313" key="4">
    <source>
        <dbReference type="Proteomes" id="UP000272781"/>
    </source>
</evidence>
<gene>
    <name evidence="2" type="ORF">C6V80_06450</name>
    <name evidence="3" type="ORF">EDC58_0134</name>
</gene>
<dbReference type="RefSeq" id="WP_123351570.1">
    <property type="nucleotide sequence ID" value="NZ_CP027432.2"/>
</dbReference>
<name>A0AAJ4UY80_9BACT</name>
<reference evidence="2" key="3">
    <citation type="submission" date="2019-06" db="EMBL/GenBank/DDBJ databases">
        <title>A comparative analysis of the Nautiliaceae.</title>
        <authorList>
            <person name="Grosche A."/>
            <person name="Smedile F."/>
            <person name="Vetriani C."/>
        </authorList>
    </citation>
    <scope>NUCLEOTIDE SEQUENCE</scope>
    <source>
        <strain evidence="2">TB6</strain>
    </source>
</reference>
<dbReference type="Proteomes" id="UP000298805">
    <property type="component" value="Chromosome"/>
</dbReference>
<protein>
    <recommendedName>
        <fullName evidence="6">DUF945 domain-containing protein</fullName>
    </recommendedName>
</protein>
<dbReference type="AlphaFoldDB" id="A0AAJ4UY80"/>
<feature type="transmembrane region" description="Helical" evidence="1">
    <location>
        <begin position="6"/>
        <end position="24"/>
    </location>
</feature>
<dbReference type="Proteomes" id="UP000272781">
    <property type="component" value="Unassembled WGS sequence"/>
</dbReference>
<keyword evidence="1" id="KW-0472">Membrane</keyword>
<dbReference type="EMBL" id="CP027432">
    <property type="protein sequence ID" value="QCI28616.1"/>
    <property type="molecule type" value="Genomic_DNA"/>
</dbReference>
<sequence>MKNSKLLVMFITFAIMIAITPFIFNKLMNAKFNQMLDNLKKEGVVIKELKSKSTYLTTDRVFDVEIPQKVLGDNGIKYIKLRVEAVFKNLPVTDVKFFGKVKEVILKNFTDIQNAQFNSVIKDKIKFLVITPNFKTYKYKVFDNKILLDDNGAVLGYEGINGIVYIHNDLIKESTNIPKLYLNDNKNFLFQLNSLKESSVSEANVTKSSSNMNIIIKIKDKTISLNNINTNSVSTIAKRANAIAKVSVNDINIFNKIFLNKVDLNFEIKNVYYPIVEKIQNKPKPNENDLIVLIEKGLNLNYGLKIKNIKIQNKDLGFIDLNAKIKVRPTQNIKEKINQKNLDFIDLTFNLKTTPEIEMILMNVIPQSAFAFAAADKKNGIIDLQIEFKNNEVYINGQKVK</sequence>
<evidence type="ECO:0008006" key="6">
    <source>
        <dbReference type="Google" id="ProtNLM"/>
    </source>
</evidence>
<keyword evidence="5" id="KW-1185">Reference proteome</keyword>
<keyword evidence="1" id="KW-0812">Transmembrane</keyword>
<evidence type="ECO:0000313" key="5">
    <source>
        <dbReference type="Proteomes" id="UP000298805"/>
    </source>
</evidence>
<keyword evidence="1" id="KW-1133">Transmembrane helix</keyword>
<reference evidence="5" key="1">
    <citation type="submission" date="2018-03" db="EMBL/GenBank/DDBJ databases">
        <title>A comparative analysis of the Nautiliaceae.</title>
        <authorList>
            <person name="Grosche A."/>
            <person name="Smedile F."/>
            <person name="Vetriani C."/>
        </authorList>
    </citation>
    <scope>NUCLEOTIDE SEQUENCE [LARGE SCALE GENOMIC DNA]</scope>
    <source>
        <strain evidence="5">TB6</strain>
    </source>
</reference>
<dbReference type="EMBL" id="RJVK01000001">
    <property type="protein sequence ID" value="ROR40655.1"/>
    <property type="molecule type" value="Genomic_DNA"/>
</dbReference>
<organism evidence="3 4">
    <name type="scientific">Caminibacter pacificus</name>
    <dbReference type="NCBI Taxonomy" id="1424653"/>
    <lineage>
        <taxon>Bacteria</taxon>
        <taxon>Pseudomonadati</taxon>
        <taxon>Campylobacterota</taxon>
        <taxon>Epsilonproteobacteria</taxon>
        <taxon>Nautiliales</taxon>
        <taxon>Nautiliaceae</taxon>
        <taxon>Caminibacter</taxon>
    </lineage>
</organism>